<dbReference type="AlphaFoldDB" id="A0A0B2R1K3"/>
<dbReference type="Gene3D" id="3.20.20.80">
    <property type="entry name" value="Glycosidases"/>
    <property type="match status" value="1"/>
</dbReference>
<dbReference type="GO" id="GO:0004565">
    <property type="term" value="F:beta-galactosidase activity"/>
    <property type="evidence" value="ECO:0007669"/>
    <property type="project" value="UniProtKB-EC"/>
</dbReference>
<evidence type="ECO:0000313" key="5">
    <source>
        <dbReference type="EMBL" id="KHN27600.1"/>
    </source>
</evidence>
<keyword evidence="5" id="KW-0378">Hydrolase</keyword>
<reference evidence="5" key="1">
    <citation type="submission" date="2014-07" db="EMBL/GenBank/DDBJ databases">
        <title>Identification of a novel salt tolerance gene in wild soybean by whole-genome sequencing.</title>
        <authorList>
            <person name="Lam H.-M."/>
            <person name="Qi X."/>
            <person name="Li M.-W."/>
            <person name="Liu X."/>
            <person name="Xie M."/>
            <person name="Ni M."/>
            <person name="Xu X."/>
        </authorList>
    </citation>
    <scope>NUCLEOTIDE SEQUENCE [LARGE SCALE GENOMIC DNA]</scope>
    <source>
        <tissue evidence="5">Root</tissue>
    </source>
</reference>
<accession>A0A0B2R1K3</accession>
<comment type="catalytic activity">
    <reaction evidence="1">
        <text>Hydrolysis of terminal non-reducing beta-D-galactose residues in beta-D-galactosides.</text>
        <dbReference type="EC" id="3.2.1.23"/>
    </reaction>
</comment>
<dbReference type="InterPro" id="IPR031330">
    <property type="entry name" value="Gly_Hdrlase_35_cat"/>
</dbReference>
<organism evidence="5">
    <name type="scientific">Glycine soja</name>
    <name type="common">Wild soybean</name>
    <dbReference type="NCBI Taxonomy" id="3848"/>
    <lineage>
        <taxon>Eukaryota</taxon>
        <taxon>Viridiplantae</taxon>
        <taxon>Streptophyta</taxon>
        <taxon>Embryophyta</taxon>
        <taxon>Tracheophyta</taxon>
        <taxon>Spermatophyta</taxon>
        <taxon>Magnoliopsida</taxon>
        <taxon>eudicotyledons</taxon>
        <taxon>Gunneridae</taxon>
        <taxon>Pentapetalae</taxon>
        <taxon>rosids</taxon>
        <taxon>fabids</taxon>
        <taxon>Fabales</taxon>
        <taxon>Fabaceae</taxon>
        <taxon>Papilionoideae</taxon>
        <taxon>50 kb inversion clade</taxon>
        <taxon>NPAAA clade</taxon>
        <taxon>indigoferoid/millettioid clade</taxon>
        <taxon>Phaseoleae</taxon>
        <taxon>Glycine</taxon>
        <taxon>Glycine subgen. Soja</taxon>
    </lineage>
</organism>
<dbReference type="EMBL" id="KN653308">
    <property type="protein sequence ID" value="KHN27600.1"/>
    <property type="molecule type" value="Genomic_DNA"/>
</dbReference>
<keyword evidence="5" id="KW-0326">Glycosidase</keyword>
<dbReference type="Proteomes" id="UP000053555">
    <property type="component" value="Unassembled WGS sequence"/>
</dbReference>
<feature type="domain" description="Glycoside hydrolase 35 catalytic" evidence="4">
    <location>
        <begin position="22"/>
        <end position="94"/>
    </location>
</feature>
<gene>
    <name evidence="5" type="ORF">glysoja_044385</name>
</gene>
<comment type="similarity">
    <text evidence="2">Belongs to the glycosyl hydrolase 35 family.</text>
</comment>
<dbReference type="InterPro" id="IPR001944">
    <property type="entry name" value="Glycoside_Hdrlase_35"/>
</dbReference>
<evidence type="ECO:0000256" key="2">
    <source>
        <dbReference type="ARBA" id="ARBA00009809"/>
    </source>
</evidence>
<dbReference type="PANTHER" id="PTHR23421">
    <property type="entry name" value="BETA-GALACTOSIDASE RELATED"/>
    <property type="match status" value="1"/>
</dbReference>
<evidence type="ECO:0000256" key="3">
    <source>
        <dbReference type="ARBA" id="ARBA00012756"/>
    </source>
</evidence>
<dbReference type="Pfam" id="PF01301">
    <property type="entry name" value="Glyco_hydro_35"/>
    <property type="match status" value="1"/>
</dbReference>
<sequence>MHKMRHENLFASQGGPIILAQSDAPDPIINTCNDWYCDQFSPNSKSKPKMWTENWTGWFKNWGGPIPHRIARDVAFAVTRFFQYVGVFQNYYMMNMVT</sequence>
<evidence type="ECO:0000256" key="1">
    <source>
        <dbReference type="ARBA" id="ARBA00001412"/>
    </source>
</evidence>
<name>A0A0B2R1K3_GLYSO</name>
<proteinExistence type="inferred from homology"/>
<protein>
    <recommendedName>
        <fullName evidence="3">beta-galactosidase</fullName>
        <ecNumber evidence="3">3.2.1.23</ecNumber>
    </recommendedName>
</protein>
<dbReference type="EC" id="3.2.1.23" evidence="3"/>
<dbReference type="GO" id="GO:0005975">
    <property type="term" value="P:carbohydrate metabolic process"/>
    <property type="evidence" value="ECO:0007669"/>
    <property type="project" value="InterPro"/>
</dbReference>
<dbReference type="SUPFAM" id="SSF51445">
    <property type="entry name" value="(Trans)glycosidases"/>
    <property type="match status" value="1"/>
</dbReference>
<dbReference type="InterPro" id="IPR017853">
    <property type="entry name" value="GH"/>
</dbReference>
<evidence type="ECO:0000259" key="4">
    <source>
        <dbReference type="Pfam" id="PF01301"/>
    </source>
</evidence>